<feature type="domain" description="Thiopeptide-type bacteriocin biosynthesis" evidence="1">
    <location>
        <begin position="5"/>
        <end position="53"/>
    </location>
</feature>
<dbReference type="EMBL" id="JAAGMN010006672">
    <property type="protein sequence ID" value="NEE17204.1"/>
    <property type="molecule type" value="Genomic_DNA"/>
</dbReference>
<accession>A0A6G3XHR1</accession>
<dbReference type="InterPro" id="IPR023809">
    <property type="entry name" value="Thiopep_bacteriocin_synth_dom"/>
</dbReference>
<evidence type="ECO:0000259" key="1">
    <source>
        <dbReference type="Pfam" id="PF14028"/>
    </source>
</evidence>
<reference evidence="2" key="1">
    <citation type="submission" date="2020-01" db="EMBL/GenBank/DDBJ databases">
        <title>Insect and environment-associated Actinomycetes.</title>
        <authorList>
            <person name="Currrie C."/>
            <person name="Chevrette M."/>
            <person name="Carlson C."/>
            <person name="Stubbendieck R."/>
            <person name="Wendt-Pienkowski E."/>
        </authorList>
    </citation>
    <scope>NUCLEOTIDE SEQUENCE</scope>
    <source>
        <strain evidence="2">SID7499</strain>
    </source>
</reference>
<dbReference type="AlphaFoldDB" id="A0A6G3XHR1"/>
<organism evidence="2">
    <name type="scientific">Streptomyces sp. SID7499</name>
    <dbReference type="NCBI Taxonomy" id="2706086"/>
    <lineage>
        <taxon>Bacteria</taxon>
        <taxon>Bacillati</taxon>
        <taxon>Actinomycetota</taxon>
        <taxon>Actinomycetes</taxon>
        <taxon>Kitasatosporales</taxon>
        <taxon>Streptomycetaceae</taxon>
        <taxon>Streptomyces</taxon>
    </lineage>
</organism>
<proteinExistence type="predicted"/>
<evidence type="ECO:0000313" key="2">
    <source>
        <dbReference type="EMBL" id="NEE17204.1"/>
    </source>
</evidence>
<gene>
    <name evidence="2" type="ORF">G3M58_63390</name>
</gene>
<name>A0A6G3XHR1_9ACTN</name>
<sequence>MWRTWHLHVPSGDRSAHDRVVVDAVGSVLPTLPGRPWFFLRYWHGGPHVRLRIGDLT</sequence>
<dbReference type="Pfam" id="PF14028">
    <property type="entry name" value="Lant_dehydr_C"/>
    <property type="match status" value="1"/>
</dbReference>
<protein>
    <recommendedName>
        <fullName evidence="1">Thiopeptide-type bacteriocin biosynthesis domain-containing protein</fullName>
    </recommendedName>
</protein>
<comment type="caution">
    <text evidence="2">The sequence shown here is derived from an EMBL/GenBank/DDBJ whole genome shotgun (WGS) entry which is preliminary data.</text>
</comment>
<feature type="non-terminal residue" evidence="2">
    <location>
        <position position="57"/>
    </location>
</feature>